<dbReference type="EMBL" id="CAJVRL010000080">
    <property type="protein sequence ID" value="CAG8957541.1"/>
    <property type="molecule type" value="Genomic_DNA"/>
</dbReference>
<accession>A0A9N9L2S0</accession>
<comment type="caution">
    <text evidence="2">The sequence shown here is derived from an EMBL/GenBank/DDBJ whole genome shotgun (WGS) entry which is preliminary data.</text>
</comment>
<feature type="compositionally biased region" description="Polar residues" evidence="1">
    <location>
        <begin position="23"/>
        <end position="45"/>
    </location>
</feature>
<gene>
    <name evidence="2" type="ORF">HYFRA_00010407</name>
</gene>
<reference evidence="2" key="1">
    <citation type="submission" date="2021-07" db="EMBL/GenBank/DDBJ databases">
        <authorList>
            <person name="Durling M."/>
        </authorList>
    </citation>
    <scope>NUCLEOTIDE SEQUENCE</scope>
</reference>
<evidence type="ECO:0000256" key="1">
    <source>
        <dbReference type="SAM" id="MobiDB-lite"/>
    </source>
</evidence>
<protein>
    <submittedName>
        <fullName evidence="2">Uncharacterized protein</fullName>
    </submittedName>
</protein>
<evidence type="ECO:0000313" key="3">
    <source>
        <dbReference type="Proteomes" id="UP000696280"/>
    </source>
</evidence>
<proteinExistence type="predicted"/>
<feature type="region of interest" description="Disordered" evidence="1">
    <location>
        <begin position="22"/>
        <end position="58"/>
    </location>
</feature>
<sequence>MQRVKSVHNLILLQIASDIKNGWKSQNTPGIYRTKNPSSPQNIHTPKTPRSRKKEQEVDCIDAQVYRRKEKPLLRYL</sequence>
<dbReference type="Proteomes" id="UP000696280">
    <property type="component" value="Unassembled WGS sequence"/>
</dbReference>
<organism evidence="2 3">
    <name type="scientific">Hymenoscyphus fraxineus</name>
    <dbReference type="NCBI Taxonomy" id="746836"/>
    <lineage>
        <taxon>Eukaryota</taxon>
        <taxon>Fungi</taxon>
        <taxon>Dikarya</taxon>
        <taxon>Ascomycota</taxon>
        <taxon>Pezizomycotina</taxon>
        <taxon>Leotiomycetes</taxon>
        <taxon>Helotiales</taxon>
        <taxon>Helotiaceae</taxon>
        <taxon>Hymenoscyphus</taxon>
    </lineage>
</organism>
<name>A0A9N9L2S0_9HELO</name>
<evidence type="ECO:0000313" key="2">
    <source>
        <dbReference type="EMBL" id="CAG8957541.1"/>
    </source>
</evidence>
<keyword evidence="3" id="KW-1185">Reference proteome</keyword>
<dbReference type="AlphaFoldDB" id="A0A9N9L2S0"/>